<name>A0A8J1TXJ6_OWEFU</name>
<evidence type="ECO:0000313" key="3">
    <source>
        <dbReference type="EMBL" id="CAH1797094.1"/>
    </source>
</evidence>
<dbReference type="PANTHER" id="PTHR12461">
    <property type="entry name" value="HYPOXIA-INDUCIBLE FACTOR 1 ALPHA INHIBITOR-RELATED"/>
    <property type="match status" value="1"/>
</dbReference>
<protein>
    <submittedName>
        <fullName evidence="3">Uncharacterized protein</fullName>
    </submittedName>
</protein>
<dbReference type="InterPro" id="IPR041667">
    <property type="entry name" value="Cupin_8"/>
</dbReference>
<dbReference type="PROSITE" id="PS51184">
    <property type="entry name" value="JMJC"/>
    <property type="match status" value="1"/>
</dbReference>
<accession>A0A8J1TXJ6</accession>
<dbReference type="PROSITE" id="PS50222">
    <property type="entry name" value="EF_HAND_2"/>
    <property type="match status" value="1"/>
</dbReference>
<gene>
    <name evidence="3" type="ORF">OFUS_LOCUS21431</name>
</gene>
<dbReference type="Proteomes" id="UP000749559">
    <property type="component" value="Unassembled WGS sequence"/>
</dbReference>
<comment type="caution">
    <text evidence="3">The sequence shown here is derived from an EMBL/GenBank/DDBJ whole genome shotgun (WGS) entry which is preliminary data.</text>
</comment>
<dbReference type="InterPro" id="IPR002048">
    <property type="entry name" value="EF_hand_dom"/>
</dbReference>
<reference evidence="3" key="1">
    <citation type="submission" date="2022-03" db="EMBL/GenBank/DDBJ databases">
        <authorList>
            <person name="Martin C."/>
        </authorList>
    </citation>
    <scope>NUCLEOTIDE SEQUENCE</scope>
</reference>
<dbReference type="GO" id="GO:0005509">
    <property type="term" value="F:calcium ion binding"/>
    <property type="evidence" value="ECO:0007669"/>
    <property type="project" value="InterPro"/>
</dbReference>
<keyword evidence="2" id="KW-0732">Signal</keyword>
<dbReference type="PANTHER" id="PTHR12461:SF18">
    <property type="entry name" value="JMJC DOMAIN-CONTAINING PROTEIN"/>
    <property type="match status" value="1"/>
</dbReference>
<dbReference type="SUPFAM" id="SSF51197">
    <property type="entry name" value="Clavaminate synthase-like"/>
    <property type="match status" value="1"/>
</dbReference>
<sequence length="413" mass="47470">MNRFQCKNFPVLFLFFLKVFSIFQQSFSFAEKGNAEPIGHLKPLGSHMPPESSVDELQVLPTSEIFHKEYVKPGKPLIFKGAAKLMPAFKLWTDDYLSSQFGDWDVEVEMGKKENRSGSARHLPFKSFLDVYKNSDIYLVEDINDDNPMTEDLCVLKPLLCGGFMRGLQTVVIWFSGGGTSSVLHNDGVDNINCLFDGEKKLVMFDKKYNTEIEGTNFVKREGYSKLNVDKVDLLTYSEFQTLPWVEANMEKGDCMFIPYRWYHQVRSYGNRNIAVNVWFAHMLRFDADDCKQEEPLPDVRKLSEFEIESSNEALRVHIIERLGDKVDITLEDLIETLRAEDIGAEEDAAEIFGLMDRNNDAILDKDELLTFDVDQLVAEFPDIFGNYEDDNPDEESIEDENEDENDIAKDEL</sequence>
<dbReference type="OrthoDB" id="415358at2759"/>
<dbReference type="EMBL" id="CAIIXF020000010">
    <property type="protein sequence ID" value="CAH1797094.1"/>
    <property type="molecule type" value="Genomic_DNA"/>
</dbReference>
<keyword evidence="4" id="KW-1185">Reference proteome</keyword>
<proteinExistence type="predicted"/>
<evidence type="ECO:0000256" key="2">
    <source>
        <dbReference type="SAM" id="SignalP"/>
    </source>
</evidence>
<evidence type="ECO:0000256" key="1">
    <source>
        <dbReference type="SAM" id="MobiDB-lite"/>
    </source>
</evidence>
<dbReference type="FunFam" id="2.60.120.650:FF:000025">
    <property type="entry name" value="Lysine-specific demethylase 8"/>
    <property type="match status" value="1"/>
</dbReference>
<feature type="compositionally biased region" description="Acidic residues" evidence="1">
    <location>
        <begin position="388"/>
        <end position="406"/>
    </location>
</feature>
<dbReference type="Pfam" id="PF13621">
    <property type="entry name" value="Cupin_8"/>
    <property type="match status" value="1"/>
</dbReference>
<dbReference type="AlphaFoldDB" id="A0A8J1TXJ6"/>
<dbReference type="Gene3D" id="2.60.120.650">
    <property type="entry name" value="Cupin"/>
    <property type="match status" value="1"/>
</dbReference>
<organism evidence="3 4">
    <name type="scientific">Owenia fusiformis</name>
    <name type="common">Polychaete worm</name>
    <dbReference type="NCBI Taxonomy" id="6347"/>
    <lineage>
        <taxon>Eukaryota</taxon>
        <taxon>Metazoa</taxon>
        <taxon>Spiralia</taxon>
        <taxon>Lophotrochozoa</taxon>
        <taxon>Annelida</taxon>
        <taxon>Polychaeta</taxon>
        <taxon>Sedentaria</taxon>
        <taxon>Canalipalpata</taxon>
        <taxon>Sabellida</taxon>
        <taxon>Oweniida</taxon>
        <taxon>Oweniidae</taxon>
        <taxon>Owenia</taxon>
    </lineage>
</organism>
<feature type="chain" id="PRO_5043669429" evidence="2">
    <location>
        <begin position="22"/>
        <end position="413"/>
    </location>
</feature>
<dbReference type="InterPro" id="IPR003347">
    <property type="entry name" value="JmjC_dom"/>
</dbReference>
<evidence type="ECO:0000313" key="4">
    <source>
        <dbReference type="Proteomes" id="UP000749559"/>
    </source>
</evidence>
<feature type="region of interest" description="Disordered" evidence="1">
    <location>
        <begin position="385"/>
        <end position="413"/>
    </location>
</feature>
<feature type="signal peptide" evidence="2">
    <location>
        <begin position="1"/>
        <end position="21"/>
    </location>
</feature>